<evidence type="ECO:0000313" key="1">
    <source>
        <dbReference type="EMBL" id="KAI0031061.1"/>
    </source>
</evidence>
<name>A0ACB8QGU3_9AGAM</name>
<dbReference type="Proteomes" id="UP000814128">
    <property type="component" value="Unassembled WGS sequence"/>
</dbReference>
<comment type="caution">
    <text evidence="1">The sequence shown here is derived from an EMBL/GenBank/DDBJ whole genome shotgun (WGS) entry which is preliminary data.</text>
</comment>
<accession>A0ACB8QGU3</accession>
<keyword evidence="2" id="KW-1185">Reference proteome</keyword>
<gene>
    <name evidence="1" type="ORF">K488DRAFT_79283</name>
</gene>
<proteinExistence type="predicted"/>
<reference evidence="1" key="1">
    <citation type="submission" date="2021-02" db="EMBL/GenBank/DDBJ databases">
        <authorList>
            <consortium name="DOE Joint Genome Institute"/>
            <person name="Ahrendt S."/>
            <person name="Looney B.P."/>
            <person name="Miyauchi S."/>
            <person name="Morin E."/>
            <person name="Drula E."/>
            <person name="Courty P.E."/>
            <person name="Chicoki N."/>
            <person name="Fauchery L."/>
            <person name="Kohler A."/>
            <person name="Kuo A."/>
            <person name="Labutti K."/>
            <person name="Pangilinan J."/>
            <person name="Lipzen A."/>
            <person name="Riley R."/>
            <person name="Andreopoulos W."/>
            <person name="He G."/>
            <person name="Johnson J."/>
            <person name="Barry K.W."/>
            <person name="Grigoriev I.V."/>
            <person name="Nagy L."/>
            <person name="Hibbett D."/>
            <person name="Henrissat B."/>
            <person name="Matheny P.B."/>
            <person name="Labbe J."/>
            <person name="Martin F."/>
        </authorList>
    </citation>
    <scope>NUCLEOTIDE SEQUENCE</scope>
    <source>
        <strain evidence="1">EC-137</strain>
    </source>
</reference>
<reference evidence="1" key="2">
    <citation type="journal article" date="2022" name="New Phytol.">
        <title>Evolutionary transition to the ectomycorrhizal habit in the genomes of a hyperdiverse lineage of mushroom-forming fungi.</title>
        <authorList>
            <person name="Looney B."/>
            <person name="Miyauchi S."/>
            <person name="Morin E."/>
            <person name="Drula E."/>
            <person name="Courty P.E."/>
            <person name="Kohler A."/>
            <person name="Kuo A."/>
            <person name="LaButti K."/>
            <person name="Pangilinan J."/>
            <person name="Lipzen A."/>
            <person name="Riley R."/>
            <person name="Andreopoulos W."/>
            <person name="He G."/>
            <person name="Johnson J."/>
            <person name="Nolan M."/>
            <person name="Tritt A."/>
            <person name="Barry K.W."/>
            <person name="Grigoriev I.V."/>
            <person name="Nagy L.G."/>
            <person name="Hibbett D."/>
            <person name="Henrissat B."/>
            <person name="Matheny P.B."/>
            <person name="Labbe J."/>
            <person name="Martin F.M."/>
        </authorList>
    </citation>
    <scope>NUCLEOTIDE SEQUENCE</scope>
    <source>
        <strain evidence="1">EC-137</strain>
    </source>
</reference>
<organism evidence="1 2">
    <name type="scientific">Vararia minispora EC-137</name>
    <dbReference type="NCBI Taxonomy" id="1314806"/>
    <lineage>
        <taxon>Eukaryota</taxon>
        <taxon>Fungi</taxon>
        <taxon>Dikarya</taxon>
        <taxon>Basidiomycota</taxon>
        <taxon>Agaricomycotina</taxon>
        <taxon>Agaricomycetes</taxon>
        <taxon>Russulales</taxon>
        <taxon>Lachnocladiaceae</taxon>
        <taxon>Vararia</taxon>
    </lineage>
</organism>
<sequence length="178" mass="20612">MANETPLTRGFPSLSHLTREDVEDLLSDQAYFDAIFHSLPQVKDLYQAQAELGKANESIASDNLSLQSELYKLRSDTKVVFDEAKALEARWAELQREQRDLYQRYTPQFLLLRLRHATTAQDDLSEALASSFIRSGAQTNGKDVDDFVREFRDARKVYHKRAMWGDRWTAGEVHWNED</sequence>
<evidence type="ECO:0000313" key="2">
    <source>
        <dbReference type="Proteomes" id="UP000814128"/>
    </source>
</evidence>
<protein>
    <submittedName>
        <fullName evidence="1">Uncharacterized protein</fullName>
    </submittedName>
</protein>
<dbReference type="EMBL" id="MU273594">
    <property type="protein sequence ID" value="KAI0031061.1"/>
    <property type="molecule type" value="Genomic_DNA"/>
</dbReference>